<evidence type="ECO:0000256" key="5">
    <source>
        <dbReference type="ARBA" id="ARBA00022741"/>
    </source>
</evidence>
<keyword evidence="11" id="KW-1185">Reference proteome</keyword>
<evidence type="ECO:0000256" key="8">
    <source>
        <dbReference type="HAMAP-Rule" id="MF_01161"/>
    </source>
</evidence>
<dbReference type="NCBIfam" id="TIGR02432">
    <property type="entry name" value="lysidine_TilS_N"/>
    <property type="match status" value="1"/>
</dbReference>
<dbReference type="SMART" id="SM00977">
    <property type="entry name" value="TilS_C"/>
    <property type="match status" value="1"/>
</dbReference>
<dbReference type="InterPro" id="IPR011063">
    <property type="entry name" value="TilS/TtcA_N"/>
</dbReference>
<sequence length="464" mass="53615">MKERVLSFIKENGLIEPDSTVLVGVSGGPDSMAILHFLRSIMDEWNLKIIALTVDHQLRGEESEEDLRFVEKICAEWNIEFYGTFLDVPSYKKQNHIGTQVAARKMRYQFFSRKMKDLGADYLAFGHHADDQIETMLMGFVRSTNSRAIAGMPVIRPFNTGFIIRPFLCVTKDEIKNYCQKHGIHSRLDPSNLTTDYTRNYFRKFVLPLLKKQNSNIHTTVRRLSKSLQSDDDYLTGEAKKLLKQVVSLNESKNYATFDIDLFQGYHGALQRRVYHLILNYLYDELPKNLSYMHEEQFFVLLNSQKANGILDFPHQLKVEKSYRTLSVYFEDKLPQASPFHEILPIPGEVVLPDGSVVRADYTEESHSQNQEVYLCSKNKIALPLHIRTRIPGDRMSWKGLEGSKKVKDIFIDEKVPVRMRDSWPVVTDNNGVILWLCGLKKGEPADQTKDTSFIQLYFRKATL</sequence>
<dbReference type="EC" id="6.3.4.19" evidence="8"/>
<evidence type="ECO:0000259" key="9">
    <source>
        <dbReference type="SMART" id="SM00977"/>
    </source>
</evidence>
<evidence type="ECO:0000256" key="6">
    <source>
        <dbReference type="ARBA" id="ARBA00022840"/>
    </source>
</evidence>
<comment type="similarity">
    <text evidence="8">Belongs to the tRNA(Ile)-lysidine synthase family.</text>
</comment>
<dbReference type="InterPro" id="IPR014729">
    <property type="entry name" value="Rossmann-like_a/b/a_fold"/>
</dbReference>
<gene>
    <name evidence="8 10" type="primary">tilS</name>
    <name evidence="10" type="ORF">CFK37_05750</name>
</gene>
<evidence type="ECO:0000256" key="1">
    <source>
        <dbReference type="ARBA" id="ARBA00004496"/>
    </source>
</evidence>
<accession>A0A220U1M0</accession>
<keyword evidence="2 8" id="KW-0963">Cytoplasm</keyword>
<dbReference type="InterPro" id="IPR012795">
    <property type="entry name" value="tRNA_Ile_lys_synt_N"/>
</dbReference>
<keyword evidence="4 8" id="KW-0819">tRNA processing</keyword>
<dbReference type="GO" id="GO:0006400">
    <property type="term" value="P:tRNA modification"/>
    <property type="evidence" value="ECO:0007669"/>
    <property type="project" value="UniProtKB-UniRule"/>
</dbReference>
<dbReference type="CDD" id="cd01992">
    <property type="entry name" value="TilS_N"/>
    <property type="match status" value="1"/>
</dbReference>
<dbReference type="Pfam" id="PF01171">
    <property type="entry name" value="ATP_bind_3"/>
    <property type="match status" value="1"/>
</dbReference>
<comment type="subcellular location">
    <subcellularLocation>
        <location evidence="1 8">Cytoplasm</location>
    </subcellularLocation>
</comment>
<dbReference type="OrthoDB" id="9807403at2"/>
<keyword evidence="6 8" id="KW-0067">ATP-binding</keyword>
<evidence type="ECO:0000256" key="3">
    <source>
        <dbReference type="ARBA" id="ARBA00022598"/>
    </source>
</evidence>
<dbReference type="KEGG" id="vil:CFK37_05750"/>
<dbReference type="SUPFAM" id="SSF56037">
    <property type="entry name" value="PheT/TilS domain"/>
    <property type="match status" value="1"/>
</dbReference>
<dbReference type="GO" id="GO:0005737">
    <property type="term" value="C:cytoplasm"/>
    <property type="evidence" value="ECO:0007669"/>
    <property type="project" value="UniProtKB-SubCell"/>
</dbReference>
<keyword evidence="3 8" id="KW-0436">Ligase</keyword>
<comment type="catalytic activity">
    <reaction evidence="7 8">
        <text>cytidine(34) in tRNA(Ile2) + L-lysine + ATP = lysidine(34) in tRNA(Ile2) + AMP + diphosphate + H(+)</text>
        <dbReference type="Rhea" id="RHEA:43744"/>
        <dbReference type="Rhea" id="RHEA-COMP:10625"/>
        <dbReference type="Rhea" id="RHEA-COMP:10670"/>
        <dbReference type="ChEBI" id="CHEBI:15378"/>
        <dbReference type="ChEBI" id="CHEBI:30616"/>
        <dbReference type="ChEBI" id="CHEBI:32551"/>
        <dbReference type="ChEBI" id="CHEBI:33019"/>
        <dbReference type="ChEBI" id="CHEBI:82748"/>
        <dbReference type="ChEBI" id="CHEBI:83665"/>
        <dbReference type="ChEBI" id="CHEBI:456215"/>
        <dbReference type="EC" id="6.3.4.19"/>
    </reaction>
</comment>
<dbReference type="InterPro" id="IPR012094">
    <property type="entry name" value="tRNA_Ile_lys_synt"/>
</dbReference>
<comment type="domain">
    <text evidence="8">The N-terminal region contains the highly conserved SGGXDS motif, predicted to be a P-loop motif involved in ATP binding.</text>
</comment>
<dbReference type="AlphaFoldDB" id="A0A220U1M0"/>
<dbReference type="Gene3D" id="3.40.50.620">
    <property type="entry name" value="HUPs"/>
    <property type="match status" value="1"/>
</dbReference>
<evidence type="ECO:0000256" key="7">
    <source>
        <dbReference type="ARBA" id="ARBA00048539"/>
    </source>
</evidence>
<dbReference type="SUPFAM" id="SSF82829">
    <property type="entry name" value="MesJ substrate recognition domain-like"/>
    <property type="match status" value="1"/>
</dbReference>
<proteinExistence type="inferred from homology"/>
<dbReference type="RefSeq" id="WP_089060954.1">
    <property type="nucleotide sequence ID" value="NZ_CP022315.1"/>
</dbReference>
<reference evidence="10 11" key="1">
    <citation type="submission" date="2017-07" db="EMBL/GenBank/DDBJ databases">
        <title>Virgibacillus sp. LM2416.</title>
        <authorList>
            <person name="Tak E.J."/>
            <person name="Bae J.-W."/>
        </authorList>
    </citation>
    <scope>NUCLEOTIDE SEQUENCE [LARGE SCALE GENOMIC DNA]</scope>
    <source>
        <strain evidence="10 11">LM2416</strain>
    </source>
</reference>
<evidence type="ECO:0000256" key="4">
    <source>
        <dbReference type="ARBA" id="ARBA00022694"/>
    </source>
</evidence>
<comment type="function">
    <text evidence="8">Ligates lysine onto the cytidine present at position 34 of the AUA codon-specific tRNA(Ile) that contains the anticodon CAU, in an ATP-dependent manner. Cytidine is converted to lysidine, thus changing the amino acid specificity of the tRNA from methionine to isoleucine.</text>
</comment>
<dbReference type="GO" id="GO:0032267">
    <property type="term" value="F:tRNA(Ile)-lysidine synthase activity"/>
    <property type="evidence" value="ECO:0007669"/>
    <property type="project" value="UniProtKB-EC"/>
</dbReference>
<feature type="binding site" evidence="8">
    <location>
        <begin position="26"/>
        <end position="31"/>
    </location>
    <ligand>
        <name>ATP</name>
        <dbReference type="ChEBI" id="CHEBI:30616"/>
    </ligand>
</feature>
<keyword evidence="5 8" id="KW-0547">Nucleotide-binding</keyword>
<dbReference type="PANTHER" id="PTHR43033">
    <property type="entry name" value="TRNA(ILE)-LYSIDINE SYNTHASE-RELATED"/>
    <property type="match status" value="1"/>
</dbReference>
<evidence type="ECO:0000313" key="10">
    <source>
        <dbReference type="EMBL" id="ASK61693.1"/>
    </source>
</evidence>
<evidence type="ECO:0000256" key="2">
    <source>
        <dbReference type="ARBA" id="ARBA00022490"/>
    </source>
</evidence>
<dbReference type="InterPro" id="IPR012796">
    <property type="entry name" value="Lysidine-tRNA-synth_C"/>
</dbReference>
<name>A0A220U1M0_9BACI</name>
<evidence type="ECO:0000313" key="11">
    <source>
        <dbReference type="Proteomes" id="UP000198312"/>
    </source>
</evidence>
<organism evidence="10 11">
    <name type="scientific">Virgibacillus phasianinus</name>
    <dbReference type="NCBI Taxonomy" id="2017483"/>
    <lineage>
        <taxon>Bacteria</taxon>
        <taxon>Bacillati</taxon>
        <taxon>Bacillota</taxon>
        <taxon>Bacilli</taxon>
        <taxon>Bacillales</taxon>
        <taxon>Bacillaceae</taxon>
        <taxon>Virgibacillus</taxon>
    </lineage>
</organism>
<dbReference type="Proteomes" id="UP000198312">
    <property type="component" value="Chromosome"/>
</dbReference>
<dbReference type="GO" id="GO:0005524">
    <property type="term" value="F:ATP binding"/>
    <property type="evidence" value="ECO:0007669"/>
    <property type="project" value="UniProtKB-UniRule"/>
</dbReference>
<dbReference type="HAMAP" id="MF_01161">
    <property type="entry name" value="tRNA_Ile_lys_synt"/>
    <property type="match status" value="1"/>
</dbReference>
<dbReference type="SUPFAM" id="SSF52402">
    <property type="entry name" value="Adenine nucleotide alpha hydrolases-like"/>
    <property type="match status" value="1"/>
</dbReference>
<protein>
    <recommendedName>
        <fullName evidence="8">tRNA(Ile)-lysidine synthase</fullName>
        <ecNumber evidence="8">6.3.4.19</ecNumber>
    </recommendedName>
    <alternativeName>
        <fullName evidence="8">tRNA(Ile)-2-lysyl-cytidine synthase</fullName>
    </alternativeName>
    <alternativeName>
        <fullName evidence="8">tRNA(Ile)-lysidine synthetase</fullName>
    </alternativeName>
</protein>
<dbReference type="PANTHER" id="PTHR43033:SF1">
    <property type="entry name" value="TRNA(ILE)-LYSIDINE SYNTHASE-RELATED"/>
    <property type="match status" value="1"/>
</dbReference>
<feature type="domain" description="Lysidine-tRNA(Ile) synthetase C-terminal" evidence="9">
    <location>
        <begin position="385"/>
        <end position="459"/>
    </location>
</feature>
<dbReference type="EMBL" id="CP022315">
    <property type="protein sequence ID" value="ASK61693.1"/>
    <property type="molecule type" value="Genomic_DNA"/>
</dbReference>
<dbReference type="Gene3D" id="3.30.465.60">
    <property type="match status" value="1"/>
</dbReference>
<dbReference type="Pfam" id="PF11734">
    <property type="entry name" value="TilS_C"/>
    <property type="match status" value="1"/>
</dbReference>
<dbReference type="NCBIfam" id="TIGR02433">
    <property type="entry name" value="lysidine_TilS_C"/>
    <property type="match status" value="1"/>
</dbReference>